<dbReference type="Proteomes" id="UP000241540">
    <property type="component" value="Unassembled WGS sequence"/>
</dbReference>
<dbReference type="Pfam" id="PF05257">
    <property type="entry name" value="CHAP"/>
    <property type="match status" value="1"/>
</dbReference>
<keyword evidence="3" id="KW-0961">Cell wall biogenesis/degradation</keyword>
<evidence type="ECO:0000256" key="4">
    <source>
        <dbReference type="SAM" id="SignalP"/>
    </source>
</evidence>
<gene>
    <name evidence="7" type="ORF">BUZ51_07825</name>
</gene>
<dbReference type="InterPro" id="IPR036779">
    <property type="entry name" value="LysM_dom_sf"/>
</dbReference>
<keyword evidence="1 4" id="KW-0732">Signal</keyword>
<accession>A0A974QN29</accession>
<dbReference type="InterPro" id="IPR018392">
    <property type="entry name" value="LysM"/>
</dbReference>
<dbReference type="SUPFAM" id="SSF54001">
    <property type="entry name" value="Cysteine proteinases"/>
    <property type="match status" value="1"/>
</dbReference>
<evidence type="ECO:0000256" key="1">
    <source>
        <dbReference type="ARBA" id="ARBA00022729"/>
    </source>
</evidence>
<dbReference type="Gene3D" id="3.90.1720.10">
    <property type="entry name" value="endopeptidase domain like (from Nostoc punctiforme)"/>
    <property type="match status" value="1"/>
</dbReference>
<dbReference type="CDD" id="cd00118">
    <property type="entry name" value="LysM"/>
    <property type="match status" value="2"/>
</dbReference>
<evidence type="ECO:0000259" key="6">
    <source>
        <dbReference type="PROSITE" id="PS51782"/>
    </source>
</evidence>
<feature type="domain" description="LysM" evidence="6">
    <location>
        <begin position="74"/>
        <end position="117"/>
    </location>
</feature>
<evidence type="ECO:0000259" key="5">
    <source>
        <dbReference type="PROSITE" id="PS50911"/>
    </source>
</evidence>
<sequence length="296" mass="32520">MLKKSMTVTFASIAAITGLNTLAHAQQTHIVKEKTNVEALAQQFSTTADEIKKLNHIGNEEVEKDISIVVPDKDIVEVKSGDTLNNIANAHHLTLDELYAFNPGVKPLIHPGDLIAVSDKGSATLESQLISDSSVYATSYSSETETAPLSYNSAETVSYVASPSYVTSNNYNTETVSAPVYYNNSALNNQGNHYYFGNCTYYAFDRRQQLGRSVGSYWGNANNWASSARNAGLVVDHRPEVGAVFQTPAGYYGHVGIVERVNNDGSFYVSEMNWNGHFNDVTNRTIYNSSSYNFIH</sequence>
<dbReference type="GO" id="GO:0071555">
    <property type="term" value="P:cell wall organization"/>
    <property type="evidence" value="ECO:0007669"/>
    <property type="project" value="UniProtKB-KW"/>
</dbReference>
<dbReference type="InterPro" id="IPR038765">
    <property type="entry name" value="Papain-like_cys_pep_sf"/>
</dbReference>
<organism evidence="7 8">
    <name type="scientific">Staphylococcus hominis</name>
    <dbReference type="NCBI Taxonomy" id="1290"/>
    <lineage>
        <taxon>Bacteria</taxon>
        <taxon>Bacillati</taxon>
        <taxon>Bacillota</taxon>
        <taxon>Bacilli</taxon>
        <taxon>Bacillales</taxon>
        <taxon>Staphylococcaceae</taxon>
        <taxon>Staphylococcus</taxon>
    </lineage>
</organism>
<evidence type="ECO:0000313" key="7">
    <source>
        <dbReference type="EMBL" id="PTK30389.1"/>
    </source>
</evidence>
<dbReference type="SMART" id="SM00257">
    <property type="entry name" value="LysM"/>
    <property type="match status" value="2"/>
</dbReference>
<dbReference type="GO" id="GO:0016787">
    <property type="term" value="F:hydrolase activity"/>
    <property type="evidence" value="ECO:0007669"/>
    <property type="project" value="UniProtKB-KW"/>
</dbReference>
<evidence type="ECO:0000313" key="8">
    <source>
        <dbReference type="Proteomes" id="UP000241540"/>
    </source>
</evidence>
<protein>
    <submittedName>
        <fullName evidence="7">N-acetylmuramoyl-L-alanine amidase</fullName>
    </submittedName>
</protein>
<reference evidence="7 8" key="1">
    <citation type="journal article" date="2016" name="Front. Microbiol.">
        <title>Comprehensive Phylogenetic Analysis of Bovine Non-aureus Staphylococci Species Based on Whole-Genome Sequencing.</title>
        <authorList>
            <person name="Naushad S."/>
            <person name="Barkema H.W."/>
            <person name="Luby C."/>
            <person name="Condas L.A."/>
            <person name="Nobrega D.B."/>
            <person name="Carson D.A."/>
            <person name="De Buck J."/>
        </authorList>
    </citation>
    <scope>NUCLEOTIDE SEQUENCE [LARGE SCALE GENOMIC DNA]</scope>
    <source>
        <strain evidence="7 8">SNUC 5336</strain>
    </source>
</reference>
<dbReference type="Gene3D" id="3.10.350.10">
    <property type="entry name" value="LysM domain"/>
    <property type="match status" value="1"/>
</dbReference>
<dbReference type="PROSITE" id="PS50911">
    <property type="entry name" value="CHAP"/>
    <property type="match status" value="1"/>
</dbReference>
<dbReference type="SUPFAM" id="SSF54106">
    <property type="entry name" value="LysM domain"/>
    <property type="match status" value="1"/>
</dbReference>
<dbReference type="InterPro" id="IPR007921">
    <property type="entry name" value="CHAP_dom"/>
</dbReference>
<keyword evidence="2" id="KW-0378">Hydrolase</keyword>
<proteinExistence type="predicted"/>
<feature type="domain" description="Peptidase C51" evidence="5">
    <location>
        <begin position="174"/>
        <end position="296"/>
    </location>
</feature>
<name>A0A974QN29_STAHO</name>
<evidence type="ECO:0000256" key="2">
    <source>
        <dbReference type="ARBA" id="ARBA00022801"/>
    </source>
</evidence>
<feature type="signal peptide" evidence="4">
    <location>
        <begin position="1"/>
        <end position="25"/>
    </location>
</feature>
<dbReference type="PANTHER" id="PTHR33734:SF22">
    <property type="entry name" value="MEMBRANE-BOUND LYTIC MUREIN TRANSGLYCOSYLASE D"/>
    <property type="match status" value="1"/>
</dbReference>
<dbReference type="EMBL" id="PZHX01000014">
    <property type="protein sequence ID" value="PTK30389.1"/>
    <property type="molecule type" value="Genomic_DNA"/>
</dbReference>
<dbReference type="Pfam" id="PF01476">
    <property type="entry name" value="LysM"/>
    <property type="match status" value="2"/>
</dbReference>
<feature type="domain" description="LysM" evidence="6">
    <location>
        <begin position="27"/>
        <end position="70"/>
    </location>
</feature>
<dbReference type="PANTHER" id="PTHR33734">
    <property type="entry name" value="LYSM DOMAIN-CONTAINING GPI-ANCHORED PROTEIN 2"/>
    <property type="match status" value="1"/>
</dbReference>
<dbReference type="AlphaFoldDB" id="A0A974QN29"/>
<feature type="chain" id="PRO_5037585993" evidence="4">
    <location>
        <begin position="26"/>
        <end position="296"/>
    </location>
</feature>
<dbReference type="GO" id="GO:0008932">
    <property type="term" value="F:lytic endotransglycosylase activity"/>
    <property type="evidence" value="ECO:0007669"/>
    <property type="project" value="TreeGrafter"/>
</dbReference>
<dbReference type="PROSITE" id="PS51782">
    <property type="entry name" value="LYSM"/>
    <property type="match status" value="2"/>
</dbReference>
<comment type="caution">
    <text evidence="7">The sequence shown here is derived from an EMBL/GenBank/DDBJ whole genome shotgun (WGS) entry which is preliminary data.</text>
</comment>
<dbReference type="RefSeq" id="WP_107639215.1">
    <property type="nucleotide sequence ID" value="NZ_PZHX01000014.1"/>
</dbReference>
<evidence type="ECO:0000256" key="3">
    <source>
        <dbReference type="ARBA" id="ARBA00023316"/>
    </source>
</evidence>